<dbReference type="EMBL" id="QBKQ01000001">
    <property type="protein sequence ID" value="PTX44604.1"/>
    <property type="molecule type" value="Genomic_DNA"/>
</dbReference>
<sequence length="210" mass="23866">MDHLNFEFKLSLQPNSEKMTLEQSLKQRSDSSCELCGNKETLKVYEIPNSPEQVLLKEILICDICHTQVEDPEKTEPNHWRCLNDSMWSTVPAVQVMAWRMLNRLRSEGWPQDLLDMMYMEEEVKEWAKAGIQKGDAENSIIHKDSNGAIIEAGDTVVLTKDLNVKGSSLTAKRGTAVRRVSLVHDNAEQIEGKVEGQQIVILTKFVKKV</sequence>
<organism evidence="2 3">
    <name type="scientific">Christiangramia gaetbulicola</name>
    <dbReference type="NCBI Taxonomy" id="703340"/>
    <lineage>
        <taxon>Bacteria</taxon>
        <taxon>Pseudomonadati</taxon>
        <taxon>Bacteroidota</taxon>
        <taxon>Flavobacteriia</taxon>
        <taxon>Flavobacteriales</taxon>
        <taxon>Flavobacteriaceae</taxon>
        <taxon>Christiangramia</taxon>
    </lineage>
</organism>
<proteinExistence type="predicted"/>
<dbReference type="InterPro" id="IPR013988">
    <property type="entry name" value="YjdM_C"/>
</dbReference>
<feature type="domain" description="PhnA protein N-terminal proteobacterial" evidence="1">
    <location>
        <begin position="24"/>
        <end position="70"/>
    </location>
</feature>
<dbReference type="InterPro" id="IPR013991">
    <property type="entry name" value="PhnaA_N_proteobac"/>
</dbReference>
<keyword evidence="3" id="KW-1185">Reference proteome</keyword>
<dbReference type="PANTHER" id="PTHR30305">
    <property type="entry name" value="PROTEIN YJDM-RELATED"/>
    <property type="match status" value="1"/>
</dbReference>
<dbReference type="AlphaFoldDB" id="A0A2T6ALA3"/>
<dbReference type="Proteomes" id="UP000244174">
    <property type="component" value="Unassembled WGS sequence"/>
</dbReference>
<dbReference type="Gene3D" id="2.30.30.40">
    <property type="entry name" value="SH3 Domains"/>
    <property type="match status" value="1"/>
</dbReference>
<accession>A0A2T6ALA3</accession>
<evidence type="ECO:0000259" key="1">
    <source>
        <dbReference type="SMART" id="SM00782"/>
    </source>
</evidence>
<comment type="caution">
    <text evidence="2">The sequence shown here is derived from an EMBL/GenBank/DDBJ whole genome shotgun (WGS) entry which is preliminary data.</text>
</comment>
<protein>
    <submittedName>
        <fullName evidence="2">Phosphonoacetate hydrolase</fullName>
    </submittedName>
</protein>
<dbReference type="SMART" id="SM00782">
    <property type="entry name" value="PhnA_Zn_Ribbon"/>
    <property type="match status" value="1"/>
</dbReference>
<reference evidence="2 3" key="1">
    <citation type="submission" date="2018-04" db="EMBL/GenBank/DDBJ databases">
        <title>Genomic Encyclopedia of Archaeal and Bacterial Type Strains, Phase II (KMG-II): from individual species to whole genera.</title>
        <authorList>
            <person name="Goeker M."/>
        </authorList>
    </citation>
    <scope>NUCLEOTIDE SEQUENCE [LARGE SCALE GENOMIC DNA]</scope>
    <source>
        <strain evidence="2 3">DSM 23082</strain>
    </source>
</reference>
<gene>
    <name evidence="2" type="ORF">C8P64_0585</name>
</gene>
<dbReference type="PANTHER" id="PTHR30305:SF3">
    <property type="entry name" value="PROTEIN YJDM"/>
    <property type="match status" value="1"/>
</dbReference>
<dbReference type="GO" id="GO:0016787">
    <property type="term" value="F:hydrolase activity"/>
    <property type="evidence" value="ECO:0007669"/>
    <property type="project" value="UniProtKB-KW"/>
</dbReference>
<dbReference type="Pfam" id="PF03831">
    <property type="entry name" value="YjdM"/>
    <property type="match status" value="1"/>
</dbReference>
<evidence type="ECO:0000313" key="2">
    <source>
        <dbReference type="EMBL" id="PTX44604.1"/>
    </source>
</evidence>
<name>A0A2T6ALA3_9FLAO</name>
<keyword evidence="2" id="KW-0378">Hydrolase</keyword>
<evidence type="ECO:0000313" key="3">
    <source>
        <dbReference type="Proteomes" id="UP000244174"/>
    </source>
</evidence>
<dbReference type="SUPFAM" id="SSF82057">
    <property type="entry name" value="Prokaryotic SH3-related domain"/>
    <property type="match status" value="1"/>
</dbReference>